<feature type="compositionally biased region" description="Low complexity" evidence="16">
    <location>
        <begin position="38"/>
        <end position="78"/>
    </location>
</feature>
<dbReference type="InterPro" id="IPR012907">
    <property type="entry name" value="Peptidase_S11_C"/>
</dbReference>
<protein>
    <recommendedName>
        <fullName evidence="4">serine-type D-Ala-D-Ala carboxypeptidase</fullName>
        <ecNumber evidence="4">3.4.16.4</ecNumber>
    </recommendedName>
</protein>
<feature type="compositionally biased region" description="Polar residues" evidence="16">
    <location>
        <begin position="525"/>
        <end position="540"/>
    </location>
</feature>
<evidence type="ECO:0000256" key="5">
    <source>
        <dbReference type="ARBA" id="ARBA00022645"/>
    </source>
</evidence>
<dbReference type="InterPro" id="IPR018044">
    <property type="entry name" value="Peptidase_S11"/>
</dbReference>
<feature type="compositionally biased region" description="Low complexity" evidence="16">
    <location>
        <begin position="567"/>
        <end position="578"/>
    </location>
</feature>
<feature type="region of interest" description="Disordered" evidence="16">
    <location>
        <begin position="38"/>
        <end position="102"/>
    </location>
</feature>
<evidence type="ECO:0000256" key="2">
    <source>
        <dbReference type="ARBA" id="ARBA00004752"/>
    </source>
</evidence>
<evidence type="ECO:0000313" key="20">
    <source>
        <dbReference type="EMBL" id="HIT94463.1"/>
    </source>
</evidence>
<dbReference type="GO" id="GO:0009252">
    <property type="term" value="P:peptidoglycan biosynthetic process"/>
    <property type="evidence" value="ECO:0007669"/>
    <property type="project" value="UniProtKB-KW"/>
</dbReference>
<keyword evidence="17" id="KW-1133">Transmembrane helix</keyword>
<proteinExistence type="inferred from homology"/>
<dbReference type="PRINTS" id="PR00725">
    <property type="entry name" value="DADACBPTASE1"/>
</dbReference>
<feature type="active site" evidence="13">
    <location>
        <position position="198"/>
    </location>
</feature>
<name>A0A9D1H6G1_9FIRM</name>
<comment type="function">
    <text evidence="1">Removes C-terminal D-alanyl residues from sugar-peptide cell wall precursors.</text>
</comment>
<feature type="region of interest" description="Disordered" evidence="16">
    <location>
        <begin position="514"/>
        <end position="596"/>
    </location>
</feature>
<dbReference type="GO" id="GO:0009002">
    <property type="term" value="F:serine-type D-Ala-D-Ala carboxypeptidase activity"/>
    <property type="evidence" value="ECO:0007669"/>
    <property type="project" value="UniProtKB-EC"/>
</dbReference>
<evidence type="ECO:0000313" key="21">
    <source>
        <dbReference type="Proteomes" id="UP000824160"/>
    </source>
</evidence>
<accession>A0A9D1H6G1</accession>
<comment type="pathway">
    <text evidence="2">Cell wall biogenesis; peptidoglycan biosynthesis.</text>
</comment>
<feature type="compositionally biased region" description="Polar residues" evidence="16">
    <location>
        <begin position="579"/>
        <end position="596"/>
    </location>
</feature>
<reference evidence="20" key="2">
    <citation type="journal article" date="2021" name="PeerJ">
        <title>Extensive microbial diversity within the chicken gut microbiome revealed by metagenomics and culture.</title>
        <authorList>
            <person name="Gilroy R."/>
            <person name="Ravi A."/>
            <person name="Getino M."/>
            <person name="Pursley I."/>
            <person name="Horton D.L."/>
            <person name="Alikhan N.F."/>
            <person name="Baker D."/>
            <person name="Gharbi K."/>
            <person name="Hall N."/>
            <person name="Watson M."/>
            <person name="Adriaenssens E.M."/>
            <person name="Foster-Nyarko E."/>
            <person name="Jarju S."/>
            <person name="Secka A."/>
            <person name="Antonio M."/>
            <person name="Oren A."/>
            <person name="Chaudhuri R.R."/>
            <person name="La Ragione R."/>
            <person name="Hildebrand F."/>
            <person name="Pallen M.J."/>
        </authorList>
    </citation>
    <scope>NUCLEOTIDE SEQUENCE</scope>
    <source>
        <strain evidence="20">ChiBcec7-5410</strain>
    </source>
</reference>
<dbReference type="SUPFAM" id="SSF56601">
    <property type="entry name" value="beta-lactamase/transpeptidase-like"/>
    <property type="match status" value="1"/>
</dbReference>
<dbReference type="Pfam" id="PF07943">
    <property type="entry name" value="PBP5_C"/>
    <property type="match status" value="1"/>
</dbReference>
<evidence type="ECO:0000256" key="9">
    <source>
        <dbReference type="ARBA" id="ARBA00022960"/>
    </source>
</evidence>
<feature type="active site" description="Proton acceptor" evidence="13">
    <location>
        <position position="140"/>
    </location>
</feature>
<comment type="catalytic activity">
    <reaction evidence="12">
        <text>Preferential cleavage: (Ac)2-L-Lys-D-Ala-|-D-Ala. Also transpeptidation of peptidyl-alanyl moieties that are N-acyl substituents of D-alanine.</text>
        <dbReference type="EC" id="3.4.16.4"/>
    </reaction>
</comment>
<feature type="chain" id="PRO_5039103588" description="serine-type D-Ala-D-Ala carboxypeptidase" evidence="18">
    <location>
        <begin position="36"/>
        <end position="596"/>
    </location>
</feature>
<keyword evidence="10" id="KW-0573">Peptidoglycan synthesis</keyword>
<evidence type="ECO:0000256" key="7">
    <source>
        <dbReference type="ARBA" id="ARBA00022729"/>
    </source>
</evidence>
<dbReference type="Gene3D" id="2.60.410.10">
    <property type="entry name" value="D-Ala-D-Ala carboxypeptidase, C-terminal domain"/>
    <property type="match status" value="1"/>
</dbReference>
<dbReference type="SMART" id="SM00936">
    <property type="entry name" value="PBP5_C"/>
    <property type="match status" value="1"/>
</dbReference>
<evidence type="ECO:0000256" key="17">
    <source>
        <dbReference type="SAM" id="Phobius"/>
    </source>
</evidence>
<feature type="compositionally biased region" description="Low complexity" evidence="16">
    <location>
        <begin position="86"/>
        <end position="102"/>
    </location>
</feature>
<dbReference type="InterPro" id="IPR001967">
    <property type="entry name" value="Peptidase_S11_N"/>
</dbReference>
<evidence type="ECO:0000256" key="4">
    <source>
        <dbReference type="ARBA" id="ARBA00012448"/>
    </source>
</evidence>
<evidence type="ECO:0000256" key="15">
    <source>
        <dbReference type="RuleBase" id="RU004016"/>
    </source>
</evidence>
<keyword evidence="7 18" id="KW-0732">Signal</keyword>
<feature type="compositionally biased region" description="Low complexity" evidence="16">
    <location>
        <begin position="515"/>
        <end position="524"/>
    </location>
</feature>
<dbReference type="AlphaFoldDB" id="A0A9D1H6G1"/>
<dbReference type="PANTHER" id="PTHR21581">
    <property type="entry name" value="D-ALANYL-D-ALANINE CARBOXYPEPTIDASE"/>
    <property type="match status" value="1"/>
</dbReference>
<evidence type="ECO:0000256" key="1">
    <source>
        <dbReference type="ARBA" id="ARBA00003217"/>
    </source>
</evidence>
<feature type="transmembrane region" description="Helical" evidence="17">
    <location>
        <begin position="479"/>
        <end position="499"/>
    </location>
</feature>
<dbReference type="EMBL" id="DVLW01000123">
    <property type="protein sequence ID" value="HIT94463.1"/>
    <property type="molecule type" value="Genomic_DNA"/>
</dbReference>
<dbReference type="Proteomes" id="UP000824160">
    <property type="component" value="Unassembled WGS sequence"/>
</dbReference>
<evidence type="ECO:0000256" key="8">
    <source>
        <dbReference type="ARBA" id="ARBA00022801"/>
    </source>
</evidence>
<evidence type="ECO:0000259" key="19">
    <source>
        <dbReference type="SMART" id="SM00936"/>
    </source>
</evidence>
<keyword evidence="17" id="KW-0812">Transmembrane</keyword>
<dbReference type="PANTHER" id="PTHR21581:SF26">
    <property type="entry name" value="D-ALANYL-D-ALANINE ENDOPEPTIDASE"/>
    <property type="match status" value="1"/>
</dbReference>
<dbReference type="Pfam" id="PF00768">
    <property type="entry name" value="Peptidase_S11"/>
    <property type="match status" value="1"/>
</dbReference>
<dbReference type="Gene3D" id="3.40.710.10">
    <property type="entry name" value="DD-peptidase/beta-lactamase superfamily"/>
    <property type="match status" value="1"/>
</dbReference>
<dbReference type="InterPro" id="IPR037167">
    <property type="entry name" value="Peptidase_S11_C_sf"/>
</dbReference>
<feature type="domain" description="Peptidase S11 D-Ala-D-Ala carboxypeptidase A C-terminal" evidence="19">
    <location>
        <begin position="369"/>
        <end position="462"/>
    </location>
</feature>
<evidence type="ECO:0000256" key="6">
    <source>
        <dbReference type="ARBA" id="ARBA00022670"/>
    </source>
</evidence>
<evidence type="ECO:0000256" key="10">
    <source>
        <dbReference type="ARBA" id="ARBA00022984"/>
    </source>
</evidence>
<keyword evidence="8" id="KW-0378">Hydrolase</keyword>
<keyword evidence="6" id="KW-0645">Protease</keyword>
<keyword evidence="11" id="KW-0961">Cell wall biogenesis/degradation</keyword>
<feature type="binding site" evidence="14">
    <location>
        <position position="310"/>
    </location>
    <ligand>
        <name>substrate</name>
    </ligand>
</feature>
<reference evidence="20" key="1">
    <citation type="submission" date="2020-10" db="EMBL/GenBank/DDBJ databases">
        <authorList>
            <person name="Gilroy R."/>
        </authorList>
    </citation>
    <scope>NUCLEOTIDE SEQUENCE</scope>
    <source>
        <strain evidence="20">ChiBcec7-5410</strain>
    </source>
</reference>
<dbReference type="InterPro" id="IPR012338">
    <property type="entry name" value="Beta-lactam/transpept-like"/>
</dbReference>
<comment type="similarity">
    <text evidence="3 15">Belongs to the peptidase S11 family.</text>
</comment>
<sequence length="596" mass="65035">MKNRPLSLRSLTSRLTAVILSFSLALTAFYTPALAVGSVSGSTSSSSESSAESSSSTTSSDTSSSSSSQESSETSSDTSDSETSDGSDTTTDGDSTETDSTVDTGFTVNSTAVYLVNLDSGTVIYEKNADLLMYPASLVKIMTCLLAIENCDDLEGTVVTSSYTVFDNLWGKGASNAGLYPGEELRMIDLLYALMLRSGCDAAGIIAEYIGGSEAGFVEMMNQKAAELGCTNTHFTNSTGLHDADQYTTAKDIYRITTYAMQYDIFKEISTTYSYTMPATNKNDERTITHTCTIMNPTSSYYDENIHGIKTGTTDESGRNLVSYASKDAYNYMLITMGAPIYYADGTEIEQNLSYVDALNFYDWAFNDWAYQTIVKTTDVKGQAKVALCAKQDIVNAVPEEDVNRLMLKSIDSSALQMIANLPEEPIDAPINKGDKLGTLEIRMENRTIATVNLVAAESLKRSAWLAFCRGVGNFFTSAGFWLTMLTLVIAFVAWVFIMRQININKQRRRRAARRAGLAGGTRTNASRSYTPSRNASNIRKSPGYRGPSTSSGRKPQQKRPAPRGTNVQQRSNNVNRRPTNTGSRPTSHNTRNNKK</sequence>
<dbReference type="EC" id="3.4.16.4" evidence="4"/>
<gene>
    <name evidence="20" type="ORF">IAC43_04710</name>
</gene>
<evidence type="ECO:0000256" key="18">
    <source>
        <dbReference type="SAM" id="SignalP"/>
    </source>
</evidence>
<dbReference type="SUPFAM" id="SSF69189">
    <property type="entry name" value="Penicillin-binding protein associated domain"/>
    <property type="match status" value="1"/>
</dbReference>
<evidence type="ECO:0000256" key="16">
    <source>
        <dbReference type="SAM" id="MobiDB-lite"/>
    </source>
</evidence>
<feature type="active site" description="Acyl-ester intermediate" evidence="13">
    <location>
        <position position="137"/>
    </location>
</feature>
<comment type="caution">
    <text evidence="20">The sequence shown here is derived from an EMBL/GenBank/DDBJ whole genome shotgun (WGS) entry which is preliminary data.</text>
</comment>
<dbReference type="GO" id="GO:0008360">
    <property type="term" value="P:regulation of cell shape"/>
    <property type="evidence" value="ECO:0007669"/>
    <property type="project" value="UniProtKB-KW"/>
</dbReference>
<dbReference type="InterPro" id="IPR015956">
    <property type="entry name" value="Peniciliin-bd_prot_C_sf"/>
</dbReference>
<evidence type="ECO:0000256" key="3">
    <source>
        <dbReference type="ARBA" id="ARBA00007164"/>
    </source>
</evidence>
<evidence type="ECO:0000256" key="12">
    <source>
        <dbReference type="ARBA" id="ARBA00034000"/>
    </source>
</evidence>
<keyword evidence="17" id="KW-0472">Membrane</keyword>
<dbReference type="GO" id="GO:0006508">
    <property type="term" value="P:proteolysis"/>
    <property type="evidence" value="ECO:0007669"/>
    <property type="project" value="UniProtKB-KW"/>
</dbReference>
<evidence type="ECO:0000256" key="11">
    <source>
        <dbReference type="ARBA" id="ARBA00023316"/>
    </source>
</evidence>
<feature type="signal peptide" evidence="18">
    <location>
        <begin position="1"/>
        <end position="35"/>
    </location>
</feature>
<keyword evidence="9" id="KW-0133">Cell shape</keyword>
<keyword evidence="5 20" id="KW-0121">Carboxypeptidase</keyword>
<dbReference type="GO" id="GO:0071555">
    <property type="term" value="P:cell wall organization"/>
    <property type="evidence" value="ECO:0007669"/>
    <property type="project" value="UniProtKB-KW"/>
</dbReference>
<organism evidence="20 21">
    <name type="scientific">Candidatus Faecivivens stercoripullorum</name>
    <dbReference type="NCBI Taxonomy" id="2840805"/>
    <lineage>
        <taxon>Bacteria</taxon>
        <taxon>Bacillati</taxon>
        <taxon>Bacillota</taxon>
        <taxon>Clostridia</taxon>
        <taxon>Eubacteriales</taxon>
        <taxon>Oscillospiraceae</taxon>
        <taxon>Oscillospiraceae incertae sedis</taxon>
        <taxon>Candidatus Faecivivens</taxon>
    </lineage>
</organism>
<evidence type="ECO:0000256" key="14">
    <source>
        <dbReference type="PIRSR" id="PIRSR618044-2"/>
    </source>
</evidence>
<evidence type="ECO:0000256" key="13">
    <source>
        <dbReference type="PIRSR" id="PIRSR618044-1"/>
    </source>
</evidence>